<organism evidence="1 2">
    <name type="scientific">Dentiscutata heterogama</name>
    <dbReference type="NCBI Taxonomy" id="1316150"/>
    <lineage>
        <taxon>Eukaryota</taxon>
        <taxon>Fungi</taxon>
        <taxon>Fungi incertae sedis</taxon>
        <taxon>Mucoromycota</taxon>
        <taxon>Glomeromycotina</taxon>
        <taxon>Glomeromycetes</taxon>
        <taxon>Diversisporales</taxon>
        <taxon>Gigasporaceae</taxon>
        <taxon>Dentiscutata</taxon>
    </lineage>
</organism>
<name>A0ACA9QND1_9GLOM</name>
<gene>
    <name evidence="1" type="ORF">DHETER_LOCUS15200</name>
</gene>
<dbReference type="EMBL" id="CAJVPU010050838">
    <property type="protein sequence ID" value="CAG8760172.1"/>
    <property type="molecule type" value="Genomic_DNA"/>
</dbReference>
<reference evidence="1" key="1">
    <citation type="submission" date="2021-06" db="EMBL/GenBank/DDBJ databases">
        <authorList>
            <person name="Kallberg Y."/>
            <person name="Tangrot J."/>
            <person name="Rosling A."/>
        </authorList>
    </citation>
    <scope>NUCLEOTIDE SEQUENCE</scope>
    <source>
        <strain evidence="1">IL203A</strain>
    </source>
</reference>
<evidence type="ECO:0000313" key="2">
    <source>
        <dbReference type="Proteomes" id="UP000789702"/>
    </source>
</evidence>
<comment type="caution">
    <text evidence="1">The sequence shown here is derived from an EMBL/GenBank/DDBJ whole genome shotgun (WGS) entry which is preliminary data.</text>
</comment>
<protein>
    <submittedName>
        <fullName evidence="1">3160_t:CDS:1</fullName>
    </submittedName>
</protein>
<feature type="non-terminal residue" evidence="1">
    <location>
        <position position="106"/>
    </location>
</feature>
<dbReference type="Proteomes" id="UP000789702">
    <property type="component" value="Unassembled WGS sequence"/>
</dbReference>
<proteinExistence type="predicted"/>
<keyword evidence="2" id="KW-1185">Reference proteome</keyword>
<sequence length="106" mass="11694">MTSTSSKSTSIIKNSIYDKKNGDKPSHSNSRNNRPDPPKPRQKNLNVKLPTPAPTPKSPCFVHSVIDPSVSMPLAEMINRFDDDITQYSNLAETAVSVREISKKLG</sequence>
<accession>A0ACA9QND1</accession>
<evidence type="ECO:0000313" key="1">
    <source>
        <dbReference type="EMBL" id="CAG8760172.1"/>
    </source>
</evidence>